<dbReference type="InterPro" id="IPR000719">
    <property type="entry name" value="Prot_kinase_dom"/>
</dbReference>
<name>A0A8S0REW1_OLEEU</name>
<dbReference type="Gramene" id="OE9A022466T1">
    <property type="protein sequence ID" value="OE9A022466C1"/>
    <property type="gene ID" value="OE9A022466"/>
</dbReference>
<sequence>MRPLKKLMSCLRPKQKEEISVEFLKNGGELLEEPIASFGGRHRIPIVSFSAEELIRATNDFAQCVHISENAYRLLPGIQIPAMVYEDAGIELLTDLLYNPNNDKFFHWKSRLKVAADIAYVIAYLHAAFPRPVIYNRELRADKVIINRFGVTKLFDFSNSVMLPPGEFQVKDFFWIGDFRNIDPEYAKSKAINQKTDVYSIGLLLLNLLAGQHSLWPHPVDEIVRINKSTGFFHKDQLKHYVDQKITEEGGNEAEMQLQNFLDIAHRCIQYTGEDRPDMMTVAKRA</sequence>
<dbReference type="OrthoDB" id="75710at2759"/>
<protein>
    <submittedName>
        <fullName evidence="4">Non-functional pseudokinase ZED1-like</fullName>
    </submittedName>
</protein>
<keyword evidence="5" id="KW-1185">Reference proteome</keyword>
<dbReference type="Proteomes" id="UP000594638">
    <property type="component" value="Unassembled WGS sequence"/>
</dbReference>
<dbReference type="GO" id="GO:0004674">
    <property type="term" value="F:protein serine/threonine kinase activity"/>
    <property type="evidence" value="ECO:0007669"/>
    <property type="project" value="TreeGrafter"/>
</dbReference>
<feature type="domain" description="Protein kinase" evidence="3">
    <location>
        <begin position="1"/>
        <end position="286"/>
    </location>
</feature>
<dbReference type="GO" id="GO:0007166">
    <property type="term" value="P:cell surface receptor signaling pathway"/>
    <property type="evidence" value="ECO:0007669"/>
    <property type="project" value="InterPro"/>
</dbReference>
<keyword evidence="1" id="KW-0547">Nucleotide-binding</keyword>
<evidence type="ECO:0000256" key="1">
    <source>
        <dbReference type="ARBA" id="ARBA00022741"/>
    </source>
</evidence>
<dbReference type="GO" id="GO:0005524">
    <property type="term" value="F:ATP binding"/>
    <property type="evidence" value="ECO:0007669"/>
    <property type="project" value="UniProtKB-KW"/>
</dbReference>
<evidence type="ECO:0000256" key="2">
    <source>
        <dbReference type="ARBA" id="ARBA00022840"/>
    </source>
</evidence>
<dbReference type="Gene3D" id="1.10.510.10">
    <property type="entry name" value="Transferase(Phosphotransferase) domain 1"/>
    <property type="match status" value="1"/>
</dbReference>
<dbReference type="EMBL" id="CACTIH010003616">
    <property type="protein sequence ID" value="CAA2978109.1"/>
    <property type="molecule type" value="Genomic_DNA"/>
</dbReference>
<reference evidence="4 5" key="1">
    <citation type="submission" date="2019-12" db="EMBL/GenBank/DDBJ databases">
        <authorList>
            <person name="Alioto T."/>
            <person name="Alioto T."/>
            <person name="Gomez Garrido J."/>
        </authorList>
    </citation>
    <scope>NUCLEOTIDE SEQUENCE [LARGE SCALE GENOMIC DNA]</scope>
</reference>
<organism evidence="4 5">
    <name type="scientific">Olea europaea subsp. europaea</name>
    <dbReference type="NCBI Taxonomy" id="158383"/>
    <lineage>
        <taxon>Eukaryota</taxon>
        <taxon>Viridiplantae</taxon>
        <taxon>Streptophyta</taxon>
        <taxon>Embryophyta</taxon>
        <taxon>Tracheophyta</taxon>
        <taxon>Spermatophyta</taxon>
        <taxon>Magnoliopsida</taxon>
        <taxon>eudicotyledons</taxon>
        <taxon>Gunneridae</taxon>
        <taxon>Pentapetalae</taxon>
        <taxon>asterids</taxon>
        <taxon>lamiids</taxon>
        <taxon>Lamiales</taxon>
        <taxon>Oleaceae</taxon>
        <taxon>Oleeae</taxon>
        <taxon>Olea</taxon>
    </lineage>
</organism>
<dbReference type="Pfam" id="PF00069">
    <property type="entry name" value="Pkinase"/>
    <property type="match status" value="1"/>
</dbReference>
<dbReference type="PROSITE" id="PS50011">
    <property type="entry name" value="PROTEIN_KINASE_DOM"/>
    <property type="match status" value="1"/>
</dbReference>
<comment type="caution">
    <text evidence="4">The sequence shown here is derived from an EMBL/GenBank/DDBJ whole genome shotgun (WGS) entry which is preliminary data.</text>
</comment>
<dbReference type="AlphaFoldDB" id="A0A8S0REW1"/>
<keyword evidence="2" id="KW-0067">ATP-binding</keyword>
<dbReference type="SUPFAM" id="SSF56112">
    <property type="entry name" value="Protein kinase-like (PK-like)"/>
    <property type="match status" value="1"/>
</dbReference>
<proteinExistence type="predicted"/>
<gene>
    <name evidence="4" type="ORF">OLEA9_A022466</name>
</gene>
<dbReference type="InterPro" id="IPR011009">
    <property type="entry name" value="Kinase-like_dom_sf"/>
</dbReference>
<accession>A0A8S0REW1</accession>
<dbReference type="InterPro" id="IPR045274">
    <property type="entry name" value="WAK-like"/>
</dbReference>
<evidence type="ECO:0000259" key="3">
    <source>
        <dbReference type="PROSITE" id="PS50011"/>
    </source>
</evidence>
<dbReference type="PANTHER" id="PTHR27005:SF466">
    <property type="entry name" value="NON-FUNCTIONAL PSEUDOKINASE ZED1-LIKE"/>
    <property type="match status" value="1"/>
</dbReference>
<evidence type="ECO:0000313" key="4">
    <source>
        <dbReference type="EMBL" id="CAA2978109.1"/>
    </source>
</evidence>
<dbReference type="GO" id="GO:0005886">
    <property type="term" value="C:plasma membrane"/>
    <property type="evidence" value="ECO:0007669"/>
    <property type="project" value="TreeGrafter"/>
</dbReference>
<evidence type="ECO:0000313" key="5">
    <source>
        <dbReference type="Proteomes" id="UP000594638"/>
    </source>
</evidence>
<dbReference type="PANTHER" id="PTHR27005">
    <property type="entry name" value="WALL-ASSOCIATED RECEPTOR KINASE-LIKE 21"/>
    <property type="match status" value="1"/>
</dbReference>